<name>A0A6C0AMS1_9ZZZZ</name>
<dbReference type="InterPro" id="IPR027417">
    <property type="entry name" value="P-loop_NTPase"/>
</dbReference>
<dbReference type="Pfam" id="PF21448">
    <property type="entry name" value="DNMK"/>
    <property type="match status" value="1"/>
</dbReference>
<accession>A0A6C0AMS1</accession>
<dbReference type="AlphaFoldDB" id="A0A6C0AMS1"/>
<dbReference type="Gene3D" id="3.40.50.300">
    <property type="entry name" value="P-loop containing nucleotide triphosphate hydrolases"/>
    <property type="match status" value="1"/>
</dbReference>
<sequence>MNLPRIISFSGRKGSGKTELADVCSKYSYKVIYFADNLKDIICKCLDINRDTLEKLKDKEMEFDLSNQTEYIAKELQINTKDVGDLSSFKSIREILQILGTDIIRRYNPNWHVNKTMIHLEKNKDTKFCIGDCRFLNEKKMIENLGGECWFIIRPNQLNISNHISETQLNWSFFNDKIIMNTMDKKDLIQKWVDYLQKRNTGIKIESFVSNKLRSQSFLYLNENTVYLLGFFNGSNVCIKHNVLIIENDNVLRLKYVKDELKSNYNINNINSISIYNPFIIENLKLWNVLNDKGKIPMIIKDNLNFTKMWISGLIDACGDIKNNTLTIKQNKCVLEFICNIYNIEFEKVCEDLNCKNMYKLYLDQEMWCNFKKCLQ</sequence>
<dbReference type="SUPFAM" id="SSF52540">
    <property type="entry name" value="P-loop containing nucleoside triphosphate hydrolases"/>
    <property type="match status" value="1"/>
</dbReference>
<proteinExistence type="predicted"/>
<reference evidence="1" key="1">
    <citation type="journal article" date="2020" name="Nature">
        <title>Giant virus diversity and host interactions through global metagenomics.</title>
        <authorList>
            <person name="Schulz F."/>
            <person name="Roux S."/>
            <person name="Paez-Espino D."/>
            <person name="Jungbluth S."/>
            <person name="Walsh D.A."/>
            <person name="Denef V.J."/>
            <person name="McMahon K.D."/>
            <person name="Konstantinidis K.T."/>
            <person name="Eloe-Fadrosh E.A."/>
            <person name="Kyrpides N.C."/>
            <person name="Woyke T."/>
        </authorList>
    </citation>
    <scope>NUCLEOTIDE SEQUENCE</scope>
    <source>
        <strain evidence="1">GVMAG-S-1091796-13</strain>
    </source>
</reference>
<dbReference type="SUPFAM" id="SSF55608">
    <property type="entry name" value="Homing endonucleases"/>
    <property type="match status" value="1"/>
</dbReference>
<dbReference type="InterPro" id="IPR027434">
    <property type="entry name" value="Homing_endonucl"/>
</dbReference>
<dbReference type="EMBL" id="MN740714">
    <property type="protein sequence ID" value="QHS80605.1"/>
    <property type="molecule type" value="Genomic_DNA"/>
</dbReference>
<dbReference type="EMBL" id="MN740715">
    <property type="protein sequence ID" value="QHS80661.1"/>
    <property type="molecule type" value="Genomic_DNA"/>
</dbReference>
<organism evidence="1">
    <name type="scientific">viral metagenome</name>
    <dbReference type="NCBI Taxonomy" id="1070528"/>
    <lineage>
        <taxon>unclassified sequences</taxon>
        <taxon>metagenomes</taxon>
        <taxon>organismal metagenomes</taxon>
    </lineage>
</organism>
<dbReference type="InterPro" id="IPR048444">
    <property type="entry name" value="DNMK"/>
</dbReference>
<evidence type="ECO:0000313" key="1">
    <source>
        <dbReference type="EMBL" id="QHS80661.1"/>
    </source>
</evidence>
<protein>
    <submittedName>
        <fullName evidence="1">Uncharacterized protein</fullName>
    </submittedName>
</protein>